<comment type="pathway">
    <text evidence="3 12">Purine metabolism; IMP biosynthesis via de novo pathway; N(1)-(5-phospho-D-ribosyl)glycinamide from 5-phospho-alpha-D-ribose 1-diphosphate: step 2/2.</text>
</comment>
<organism evidence="15 16">
    <name type="scientific">Natronomicrosphaera hydrolytica</name>
    <dbReference type="NCBI Taxonomy" id="3242702"/>
    <lineage>
        <taxon>Bacteria</taxon>
        <taxon>Pseudomonadati</taxon>
        <taxon>Planctomycetota</taxon>
        <taxon>Phycisphaerae</taxon>
        <taxon>Phycisphaerales</taxon>
        <taxon>Phycisphaeraceae</taxon>
        <taxon>Natronomicrosphaera</taxon>
    </lineage>
</organism>
<accession>A0ABV4U324</accession>
<keyword evidence="16" id="KW-1185">Reference proteome</keyword>
<evidence type="ECO:0000256" key="4">
    <source>
        <dbReference type="ARBA" id="ARBA00013255"/>
    </source>
</evidence>
<dbReference type="SMART" id="SM01209">
    <property type="entry name" value="GARS_A"/>
    <property type="match status" value="1"/>
</dbReference>
<evidence type="ECO:0000256" key="9">
    <source>
        <dbReference type="ARBA" id="ARBA00038345"/>
    </source>
</evidence>
<proteinExistence type="inferred from homology"/>
<evidence type="ECO:0000256" key="8">
    <source>
        <dbReference type="ARBA" id="ARBA00022840"/>
    </source>
</evidence>
<dbReference type="EMBL" id="JBGUBD010000001">
    <property type="protein sequence ID" value="MFA9476708.1"/>
    <property type="molecule type" value="Genomic_DNA"/>
</dbReference>
<comment type="catalytic activity">
    <reaction evidence="12">
        <text>5-phospho-beta-D-ribosylamine + glycine + ATP = N(1)-(5-phospho-beta-D-ribosyl)glycinamide + ADP + phosphate + H(+)</text>
        <dbReference type="Rhea" id="RHEA:17453"/>
        <dbReference type="ChEBI" id="CHEBI:15378"/>
        <dbReference type="ChEBI" id="CHEBI:30616"/>
        <dbReference type="ChEBI" id="CHEBI:43474"/>
        <dbReference type="ChEBI" id="CHEBI:57305"/>
        <dbReference type="ChEBI" id="CHEBI:58681"/>
        <dbReference type="ChEBI" id="CHEBI:143788"/>
        <dbReference type="ChEBI" id="CHEBI:456216"/>
        <dbReference type="EC" id="6.3.4.13"/>
    </reaction>
</comment>
<dbReference type="InterPro" id="IPR020559">
    <property type="entry name" value="PRibGlycinamide_synth_CS"/>
</dbReference>
<dbReference type="PANTHER" id="PTHR43472">
    <property type="entry name" value="PHOSPHORIBOSYLAMINE--GLYCINE LIGASE"/>
    <property type="match status" value="1"/>
</dbReference>
<reference evidence="15 16" key="1">
    <citation type="submission" date="2024-08" db="EMBL/GenBank/DDBJ databases">
        <title>Whole-genome sequencing of halo(alkali)philic microorganisms from hypersaline lakes.</title>
        <authorList>
            <person name="Sorokin D.Y."/>
            <person name="Merkel A.Y."/>
            <person name="Messina E."/>
            <person name="Yakimov M."/>
        </authorList>
    </citation>
    <scope>NUCLEOTIDE SEQUENCE [LARGE SCALE GENOMIC DNA]</scope>
    <source>
        <strain evidence="15 16">AB-hyl4</strain>
    </source>
</reference>
<evidence type="ECO:0000313" key="16">
    <source>
        <dbReference type="Proteomes" id="UP001575105"/>
    </source>
</evidence>
<comment type="cofactor">
    <cofactor evidence="2">
        <name>Mg(2+)</name>
        <dbReference type="ChEBI" id="CHEBI:18420"/>
    </cofactor>
</comment>
<dbReference type="Proteomes" id="UP001575105">
    <property type="component" value="Unassembled WGS sequence"/>
</dbReference>
<evidence type="ECO:0000256" key="10">
    <source>
        <dbReference type="ARBA" id="ARBA00042242"/>
    </source>
</evidence>
<evidence type="ECO:0000259" key="14">
    <source>
        <dbReference type="PROSITE" id="PS50975"/>
    </source>
</evidence>
<evidence type="ECO:0000256" key="6">
    <source>
        <dbReference type="ARBA" id="ARBA00022741"/>
    </source>
</evidence>
<evidence type="ECO:0000256" key="12">
    <source>
        <dbReference type="HAMAP-Rule" id="MF_00138"/>
    </source>
</evidence>
<dbReference type="SUPFAM" id="SSF52440">
    <property type="entry name" value="PreATP-grasp domain"/>
    <property type="match status" value="1"/>
</dbReference>
<keyword evidence="8 13" id="KW-0067">ATP-binding</keyword>
<dbReference type="InterPro" id="IPR000115">
    <property type="entry name" value="PRibGlycinamide_synth"/>
</dbReference>
<dbReference type="RefSeq" id="WP_425343637.1">
    <property type="nucleotide sequence ID" value="NZ_JBGUBD010000001.1"/>
</dbReference>
<evidence type="ECO:0000256" key="11">
    <source>
        <dbReference type="ARBA" id="ARBA00042864"/>
    </source>
</evidence>
<dbReference type="InterPro" id="IPR011761">
    <property type="entry name" value="ATP-grasp"/>
</dbReference>
<dbReference type="PROSITE" id="PS00184">
    <property type="entry name" value="GARS"/>
    <property type="match status" value="1"/>
</dbReference>
<dbReference type="NCBIfam" id="TIGR00877">
    <property type="entry name" value="purD"/>
    <property type="match status" value="1"/>
</dbReference>
<dbReference type="Gene3D" id="3.90.600.10">
    <property type="entry name" value="Phosphoribosylglycinamide synthetase, C-terminal domain"/>
    <property type="match status" value="1"/>
</dbReference>
<dbReference type="SUPFAM" id="SSF56059">
    <property type="entry name" value="Glutathione synthetase ATP-binding domain-like"/>
    <property type="match status" value="1"/>
</dbReference>
<dbReference type="Pfam" id="PF02844">
    <property type="entry name" value="GARS_N"/>
    <property type="match status" value="1"/>
</dbReference>
<dbReference type="Gene3D" id="3.30.1490.20">
    <property type="entry name" value="ATP-grasp fold, A domain"/>
    <property type="match status" value="1"/>
</dbReference>
<evidence type="ECO:0000313" key="15">
    <source>
        <dbReference type="EMBL" id="MFA9476708.1"/>
    </source>
</evidence>
<evidence type="ECO:0000256" key="7">
    <source>
        <dbReference type="ARBA" id="ARBA00022755"/>
    </source>
</evidence>
<dbReference type="Gene3D" id="3.40.50.20">
    <property type="match status" value="1"/>
</dbReference>
<keyword evidence="5 12" id="KW-0436">Ligase</keyword>
<comment type="cofactor">
    <cofactor evidence="1">
        <name>Mn(2+)</name>
        <dbReference type="ChEBI" id="CHEBI:29035"/>
    </cofactor>
</comment>
<keyword evidence="6 13" id="KW-0547">Nucleotide-binding</keyword>
<dbReference type="Pfam" id="PF01071">
    <property type="entry name" value="GARS_A"/>
    <property type="match status" value="1"/>
</dbReference>
<dbReference type="InterPro" id="IPR016185">
    <property type="entry name" value="PreATP-grasp_dom_sf"/>
</dbReference>
<dbReference type="EC" id="6.3.4.13" evidence="4 12"/>
<dbReference type="InterPro" id="IPR011054">
    <property type="entry name" value="Rudment_hybrid_motif"/>
</dbReference>
<evidence type="ECO:0000256" key="1">
    <source>
        <dbReference type="ARBA" id="ARBA00001936"/>
    </source>
</evidence>
<evidence type="ECO:0000256" key="5">
    <source>
        <dbReference type="ARBA" id="ARBA00022598"/>
    </source>
</evidence>
<dbReference type="PANTHER" id="PTHR43472:SF1">
    <property type="entry name" value="PHOSPHORIBOSYLAMINE--GLYCINE LIGASE, CHLOROPLASTIC"/>
    <property type="match status" value="1"/>
</dbReference>
<protein>
    <recommendedName>
        <fullName evidence="4 12">Phosphoribosylamine--glycine ligase</fullName>
        <ecNumber evidence="4 12">6.3.4.13</ecNumber>
    </recommendedName>
    <alternativeName>
        <fullName evidence="12">GARS</fullName>
    </alternativeName>
    <alternativeName>
        <fullName evidence="10 12">Glycinamide ribonucleotide synthetase</fullName>
    </alternativeName>
    <alternativeName>
        <fullName evidence="11 12">Phosphoribosylglycinamide synthetase</fullName>
    </alternativeName>
</protein>
<dbReference type="Pfam" id="PF02843">
    <property type="entry name" value="GARS_C"/>
    <property type="match status" value="1"/>
</dbReference>
<dbReference type="Gene3D" id="3.30.470.20">
    <property type="entry name" value="ATP-grasp fold, B domain"/>
    <property type="match status" value="1"/>
</dbReference>
<evidence type="ECO:0000256" key="13">
    <source>
        <dbReference type="PROSITE-ProRule" id="PRU00409"/>
    </source>
</evidence>
<dbReference type="HAMAP" id="MF_00138">
    <property type="entry name" value="GARS"/>
    <property type="match status" value="1"/>
</dbReference>
<name>A0ABV4U324_9BACT</name>
<gene>
    <name evidence="12 15" type="primary">purD</name>
    <name evidence="15" type="ORF">ACERK3_00235</name>
</gene>
<keyword evidence="7 12" id="KW-0658">Purine biosynthesis</keyword>
<dbReference type="GO" id="GO:0004637">
    <property type="term" value="F:phosphoribosylamine-glycine ligase activity"/>
    <property type="evidence" value="ECO:0007669"/>
    <property type="project" value="UniProtKB-EC"/>
</dbReference>
<evidence type="ECO:0000256" key="2">
    <source>
        <dbReference type="ARBA" id="ARBA00001946"/>
    </source>
</evidence>
<evidence type="ECO:0000256" key="3">
    <source>
        <dbReference type="ARBA" id="ARBA00005174"/>
    </source>
</evidence>
<sequence>MATNVLIIGSGGREHALGWKLKQSKHAGKIYFAPGNGGTAAIGENVKLDVEPVNTKNAEAIDYFCRQNKVGLIVIGPEDPLAHGLADRLQRDGRYVFGPVQAGARLEGDKAFAKQLMRAASIPTAEARIFTDYEAAIRYVENHETPVVVKAAGLAKGKGAIVCDNQEQAIDAVNRCMKTREFGDAGNTVVIEERLVGQEVSILALVDGKNIYVLDPSQDHKQVNEGDTGPNTGGMGAYCPTPLVDDAQMTLIQREVLVPTVDAMRRDGITFQGVLYAGLMLTAGGPKVLEYNTRFGDPECQPLMMRLKGDLFQIMTATCDPKGGRLHEVQLDWDKRVACCVVMCSGGYPGKYETGIPITGIEDAESDPDVKVFHAGTKLVKGELVTAGGRVLNVTAMGKTLKEAQEKANAACDKIQFRGAFFRRDIGNRVMK</sequence>
<dbReference type="SMART" id="SM01210">
    <property type="entry name" value="GARS_C"/>
    <property type="match status" value="1"/>
</dbReference>
<feature type="domain" description="ATP-grasp" evidence="14">
    <location>
        <begin position="114"/>
        <end position="320"/>
    </location>
</feature>
<dbReference type="InterPro" id="IPR020562">
    <property type="entry name" value="PRibGlycinamide_synth_N"/>
</dbReference>
<dbReference type="SUPFAM" id="SSF51246">
    <property type="entry name" value="Rudiment single hybrid motif"/>
    <property type="match status" value="1"/>
</dbReference>
<dbReference type="InterPro" id="IPR020560">
    <property type="entry name" value="PRibGlycinamide_synth_C-dom"/>
</dbReference>
<dbReference type="InterPro" id="IPR020561">
    <property type="entry name" value="PRibGlycinamid_synth_ATP-grasp"/>
</dbReference>
<dbReference type="InterPro" id="IPR037123">
    <property type="entry name" value="PRibGlycinamide_synth_C_sf"/>
</dbReference>
<comment type="similarity">
    <text evidence="9 12">Belongs to the GARS family.</text>
</comment>
<comment type="caution">
    <text evidence="15">The sequence shown here is derived from an EMBL/GenBank/DDBJ whole genome shotgun (WGS) entry which is preliminary data.</text>
</comment>
<dbReference type="InterPro" id="IPR013815">
    <property type="entry name" value="ATP_grasp_subdomain_1"/>
</dbReference>
<dbReference type="PROSITE" id="PS50975">
    <property type="entry name" value="ATP_GRASP"/>
    <property type="match status" value="1"/>
</dbReference>